<proteinExistence type="predicted"/>
<comment type="caution">
    <text evidence="2">The sequence shown here is derived from an EMBL/GenBank/DDBJ whole genome shotgun (WGS) entry which is preliminary data.</text>
</comment>
<gene>
    <name evidence="2" type="ORF">QN277_028547</name>
</gene>
<dbReference type="Proteomes" id="UP001293593">
    <property type="component" value="Unassembled WGS sequence"/>
</dbReference>
<evidence type="ECO:0000313" key="2">
    <source>
        <dbReference type="EMBL" id="KAK4263073.1"/>
    </source>
</evidence>
<organism evidence="2 3">
    <name type="scientific">Acacia crassicarpa</name>
    <name type="common">northern wattle</name>
    <dbReference type="NCBI Taxonomy" id="499986"/>
    <lineage>
        <taxon>Eukaryota</taxon>
        <taxon>Viridiplantae</taxon>
        <taxon>Streptophyta</taxon>
        <taxon>Embryophyta</taxon>
        <taxon>Tracheophyta</taxon>
        <taxon>Spermatophyta</taxon>
        <taxon>Magnoliopsida</taxon>
        <taxon>eudicotyledons</taxon>
        <taxon>Gunneridae</taxon>
        <taxon>Pentapetalae</taxon>
        <taxon>rosids</taxon>
        <taxon>fabids</taxon>
        <taxon>Fabales</taxon>
        <taxon>Fabaceae</taxon>
        <taxon>Caesalpinioideae</taxon>
        <taxon>mimosoid clade</taxon>
        <taxon>Acacieae</taxon>
        <taxon>Acacia</taxon>
    </lineage>
</organism>
<dbReference type="EMBL" id="JAWXYG010000009">
    <property type="protein sequence ID" value="KAK4263073.1"/>
    <property type="molecule type" value="Genomic_DNA"/>
</dbReference>
<accession>A0AAE1J515</accession>
<sequence length="67" mass="7155">MGKFAESCCSPDASQISGITTEDGKLRRGAASDSARPRCGSRRLSRRLGPATAICSSSNKMHKTKLR</sequence>
<evidence type="ECO:0000313" key="3">
    <source>
        <dbReference type="Proteomes" id="UP001293593"/>
    </source>
</evidence>
<reference evidence="2" key="1">
    <citation type="submission" date="2023-10" db="EMBL/GenBank/DDBJ databases">
        <title>Chromosome-level genome of the transformable northern wattle, Acacia crassicarpa.</title>
        <authorList>
            <person name="Massaro I."/>
            <person name="Sinha N.R."/>
            <person name="Poethig S."/>
            <person name="Leichty A.R."/>
        </authorList>
    </citation>
    <scope>NUCLEOTIDE SEQUENCE</scope>
    <source>
        <strain evidence="2">Acra3RX</strain>
        <tissue evidence="2">Leaf</tissue>
    </source>
</reference>
<name>A0AAE1J515_9FABA</name>
<keyword evidence="3" id="KW-1185">Reference proteome</keyword>
<feature type="region of interest" description="Disordered" evidence="1">
    <location>
        <begin position="1"/>
        <end position="67"/>
    </location>
</feature>
<evidence type="ECO:0000256" key="1">
    <source>
        <dbReference type="SAM" id="MobiDB-lite"/>
    </source>
</evidence>
<protein>
    <submittedName>
        <fullName evidence="2">Uncharacterized protein</fullName>
    </submittedName>
</protein>
<dbReference type="AlphaFoldDB" id="A0AAE1J515"/>